<organism evidence="1">
    <name type="scientific">Populus alba</name>
    <name type="common">White poplar</name>
    <dbReference type="NCBI Taxonomy" id="43335"/>
    <lineage>
        <taxon>Eukaryota</taxon>
        <taxon>Viridiplantae</taxon>
        <taxon>Streptophyta</taxon>
        <taxon>Embryophyta</taxon>
        <taxon>Tracheophyta</taxon>
        <taxon>Spermatophyta</taxon>
        <taxon>Magnoliopsida</taxon>
        <taxon>eudicotyledons</taxon>
        <taxon>Gunneridae</taxon>
        <taxon>Pentapetalae</taxon>
        <taxon>rosids</taxon>
        <taxon>fabids</taxon>
        <taxon>Malpighiales</taxon>
        <taxon>Salicaceae</taxon>
        <taxon>Saliceae</taxon>
        <taxon>Populus</taxon>
    </lineage>
</organism>
<dbReference type="EMBL" id="RCHU01001033">
    <property type="protein sequence ID" value="TKR79696.1"/>
    <property type="molecule type" value="Genomic_DNA"/>
</dbReference>
<accession>A0A4U5N9N2</accession>
<dbReference type="AlphaFoldDB" id="A0A4U5N9N2"/>
<reference evidence="1" key="1">
    <citation type="submission" date="2018-10" db="EMBL/GenBank/DDBJ databases">
        <title>Population genomic analysis revealed the cold adaptation of white poplar.</title>
        <authorList>
            <person name="Liu Y.-J."/>
        </authorList>
    </citation>
    <scope>NUCLEOTIDE SEQUENCE [LARGE SCALE GENOMIC DNA]</scope>
    <source>
        <strain evidence="1">PAL-ZL1</strain>
    </source>
</reference>
<gene>
    <name evidence="1" type="ORF">D5086_0000269580</name>
</gene>
<dbReference type="Pfam" id="PF14223">
    <property type="entry name" value="Retrotran_gag_2"/>
    <property type="match status" value="1"/>
</dbReference>
<evidence type="ECO:0000313" key="1">
    <source>
        <dbReference type="EMBL" id="TKR79696.1"/>
    </source>
</evidence>
<dbReference type="PANTHER" id="PTHR47481">
    <property type="match status" value="1"/>
</dbReference>
<proteinExistence type="predicted"/>
<name>A0A4U5N9N2_POPAL</name>
<sequence length="464" mass="51121">MPLLNSQNLLGCIYGSLHEPSESILSKSINIANPKHAIWKSEDLHLLILLLSSVIEEAMVEVLGLSTSHAVWTAFESSFCHRSKIHEIHLKDEPQHLKRGSRSVTEYSYSFKAFCDQLVAIGSPADDTDKIHWFLRGLGSEFANFSTIQLSISPLPSFRDLVSKAKSSEFFQKSLETPVLPSAAFAVTKGHFNQQQNRAANCPDRYAKSANFANVVETAYSCSSPHIAADWYTDTGAAAHMMLDSFQLDKVEPYNGKDCVIVGNGAFLPITHQNSPSSSIAPSISSCVPCTTDLVDDFVQHLSSEPTVTGVSLNETVVFPAVTEATYVASLPLDQPTLPSGAYTNLHSMITRAKAGVFKPKHLSYVTTLMPSSLVHALITTQEPHSFSSASKHPDWVIAMNEELDALSSNDTWDLVPCPLHTNIVGSKWIFHVKYLADDTVDREQKEGNYKTELLVYKDEDVLF</sequence>
<comment type="caution">
    <text evidence="1">The sequence shown here is derived from an EMBL/GenBank/DDBJ whole genome shotgun (WGS) entry which is preliminary data.</text>
</comment>
<protein>
    <submittedName>
        <fullName evidence="1">Uncharacterized protein</fullName>
    </submittedName>
</protein>
<dbReference type="STRING" id="43335.A0A4U5N9N2"/>
<dbReference type="PANTHER" id="PTHR47481:SF35">
    <property type="entry name" value="ZINC FINGER, CCHC-TYPE-RELATED"/>
    <property type="match status" value="1"/>
</dbReference>